<dbReference type="RefSeq" id="WP_158027075.1">
    <property type="nucleotide sequence ID" value="NZ_CP146991.1"/>
</dbReference>
<comment type="caution">
    <text evidence="1">The sequence shown here is derived from an EMBL/GenBank/DDBJ whole genome shotgun (WGS) entry which is preliminary data.</text>
</comment>
<protein>
    <submittedName>
        <fullName evidence="1">Uncharacterized protein</fullName>
    </submittedName>
</protein>
<evidence type="ECO:0000313" key="2">
    <source>
        <dbReference type="Proteomes" id="UP000245702"/>
    </source>
</evidence>
<reference evidence="1 2" key="1">
    <citation type="submission" date="2016-01" db="EMBL/GenBank/DDBJ databases">
        <authorList>
            <person name="Brown R."/>
        </authorList>
    </citation>
    <scope>NUCLEOTIDE SEQUENCE [LARGE SCALE GENOMIC DNA]</scope>
    <source>
        <strain evidence="1">Sporomusa sphaeroides DSM 2875</strain>
    </source>
</reference>
<sequence length="48" mass="5518">MGTESWIEIICNADLITKVPEIGETLKDMTVNTAMEDYEQGIKRGYFY</sequence>
<evidence type="ECO:0000313" key="1">
    <source>
        <dbReference type="EMBL" id="CVK19191.1"/>
    </source>
</evidence>
<accession>A0ABM9W5H3</accession>
<keyword evidence="2" id="KW-1185">Reference proteome</keyword>
<organism evidence="1 2">
    <name type="scientific">Sporomusa sphaeroides DSM 2875</name>
    <dbReference type="NCBI Taxonomy" id="1337886"/>
    <lineage>
        <taxon>Bacteria</taxon>
        <taxon>Bacillati</taxon>
        <taxon>Bacillota</taxon>
        <taxon>Negativicutes</taxon>
        <taxon>Selenomonadales</taxon>
        <taxon>Sporomusaceae</taxon>
        <taxon>Sporomusa</taxon>
    </lineage>
</organism>
<name>A0ABM9W5H3_9FIRM</name>
<dbReference type="EMBL" id="FCOW01000008">
    <property type="protein sequence ID" value="CVK19191.1"/>
    <property type="molecule type" value="Genomic_DNA"/>
</dbReference>
<dbReference type="Proteomes" id="UP000245702">
    <property type="component" value="Unassembled WGS sequence"/>
</dbReference>
<proteinExistence type="predicted"/>
<gene>
    <name evidence="1" type="ORF">SSPH_01840</name>
</gene>